<dbReference type="AlphaFoldDB" id="A0A2M8J603"/>
<keyword evidence="3" id="KW-1185">Reference proteome</keyword>
<proteinExistence type="predicted"/>
<gene>
    <name evidence="2" type="ORF">CVM52_03415</name>
</gene>
<dbReference type="Proteomes" id="UP000231553">
    <property type="component" value="Unassembled WGS sequence"/>
</dbReference>
<evidence type="ECO:0000256" key="1">
    <source>
        <dbReference type="SAM" id="SignalP"/>
    </source>
</evidence>
<feature type="chain" id="PRO_5014617784" evidence="1">
    <location>
        <begin position="23"/>
        <end position="149"/>
    </location>
</feature>
<comment type="caution">
    <text evidence="2">The sequence shown here is derived from an EMBL/GenBank/DDBJ whole genome shotgun (WGS) entry which is preliminary data.</text>
</comment>
<protein>
    <submittedName>
        <fullName evidence="2">YHS domain protein</fullName>
    </submittedName>
</protein>
<dbReference type="RefSeq" id="WP_100161196.1">
    <property type="nucleotide sequence ID" value="NZ_PGTB01000004.1"/>
</dbReference>
<evidence type="ECO:0000313" key="3">
    <source>
        <dbReference type="Proteomes" id="UP000231553"/>
    </source>
</evidence>
<keyword evidence="1" id="KW-0732">Signal</keyword>
<evidence type="ECO:0000313" key="2">
    <source>
        <dbReference type="EMBL" id="PJE38202.1"/>
    </source>
</evidence>
<organism evidence="2 3">
    <name type="scientific">Pseudooceanicola lipolyticus</name>
    <dbReference type="NCBI Taxonomy" id="2029104"/>
    <lineage>
        <taxon>Bacteria</taxon>
        <taxon>Pseudomonadati</taxon>
        <taxon>Pseudomonadota</taxon>
        <taxon>Alphaproteobacteria</taxon>
        <taxon>Rhodobacterales</taxon>
        <taxon>Paracoccaceae</taxon>
        <taxon>Pseudooceanicola</taxon>
    </lineage>
</organism>
<dbReference type="OrthoDB" id="344729at2"/>
<accession>A0A2M8J603</accession>
<reference evidence="2 3" key="1">
    <citation type="journal article" date="2018" name="Int. J. Syst. Evol. Microbiol.">
        <title>Pseudooceanicola lipolyticus sp. nov., a marine alphaproteobacterium, reclassification of Oceanicola flagellatus as Pseudooceanicola flagellatus comb. nov. and emended description of the genus Pseudooceanicola.</title>
        <authorList>
            <person name="Huang M.-M."/>
            <person name="Guo L.-L."/>
            <person name="Wu Y.-H."/>
            <person name="Lai Q.-L."/>
            <person name="Shao Z.-Z."/>
            <person name="Wang C.-S."/>
            <person name="Wu M."/>
            <person name="Xu X.-W."/>
        </authorList>
    </citation>
    <scope>NUCLEOTIDE SEQUENCE [LARGE SCALE GENOMIC DNA]</scope>
    <source>
        <strain evidence="2 3">157</strain>
    </source>
</reference>
<feature type="signal peptide" evidence="1">
    <location>
        <begin position="1"/>
        <end position="22"/>
    </location>
</feature>
<name>A0A2M8J603_9RHOB</name>
<sequence length="149" mass="16567">MLTRRTFVAAAALLPLAGVARAKPPVVCALEGAAIGGYDPVAYFTEGVARRGSAEHRLKWRGAVWHFSSAQNREVFERMPRAYAPRYGGYCAYAMARGFAAKGDPDLWRIHNGRLYLVHDRRALNQWLSDISGHVERADGNWLAVLGRK</sequence>
<dbReference type="NCBIfam" id="NF041384">
    <property type="entry name" value="YHS_seleno_dom"/>
    <property type="match status" value="1"/>
</dbReference>
<dbReference type="EMBL" id="PGTB01000004">
    <property type="protein sequence ID" value="PJE38202.1"/>
    <property type="molecule type" value="Genomic_DNA"/>
</dbReference>